<dbReference type="GO" id="GO:0005758">
    <property type="term" value="C:mitochondrial intermembrane space"/>
    <property type="evidence" value="ECO:0007669"/>
    <property type="project" value="InterPro"/>
</dbReference>
<dbReference type="Pfam" id="PF04707">
    <property type="entry name" value="PRELI"/>
    <property type="match status" value="1"/>
</dbReference>
<dbReference type="InterPro" id="IPR006797">
    <property type="entry name" value="PRELI/MSF1_dom"/>
</dbReference>
<organism evidence="2 3">
    <name type="scientific">Caulochytrium protostelioides</name>
    <dbReference type="NCBI Taxonomy" id="1555241"/>
    <lineage>
        <taxon>Eukaryota</taxon>
        <taxon>Fungi</taxon>
        <taxon>Fungi incertae sedis</taxon>
        <taxon>Chytridiomycota</taxon>
        <taxon>Chytridiomycota incertae sedis</taxon>
        <taxon>Chytridiomycetes</taxon>
        <taxon>Caulochytriales</taxon>
        <taxon>Caulochytriaceae</taxon>
        <taxon>Caulochytrium</taxon>
    </lineage>
</organism>
<dbReference type="InterPro" id="IPR037365">
    <property type="entry name" value="Slowmo/Ups"/>
</dbReference>
<evidence type="ECO:0000259" key="1">
    <source>
        <dbReference type="PROSITE" id="PS50904"/>
    </source>
</evidence>
<proteinExistence type="predicted"/>
<name>A0A4V1ITX8_9FUNG</name>
<reference evidence="3" key="1">
    <citation type="journal article" date="2018" name="Nat. Microbiol.">
        <title>Leveraging single-cell genomics to expand the fungal tree of life.</title>
        <authorList>
            <person name="Ahrendt S.R."/>
            <person name="Quandt C.A."/>
            <person name="Ciobanu D."/>
            <person name="Clum A."/>
            <person name="Salamov A."/>
            <person name="Andreopoulos B."/>
            <person name="Cheng J.F."/>
            <person name="Woyke T."/>
            <person name="Pelin A."/>
            <person name="Henrissat B."/>
            <person name="Reynolds N.K."/>
            <person name="Benny G.L."/>
            <person name="Smith M.E."/>
            <person name="James T.Y."/>
            <person name="Grigoriev I.V."/>
        </authorList>
    </citation>
    <scope>NUCLEOTIDE SEQUENCE [LARGE SCALE GENOMIC DNA]</scope>
    <source>
        <strain evidence="3">ATCC 52028</strain>
    </source>
</reference>
<sequence>MVRVFQQSFDYPYDWATATRAVWQKYPNPFASHVISSDLIDVHHDPATGVLCTVRLFRKMGHVPRWGRLFMQSGSNEAYILEHAYVDARQQTMRTVTQNLSHTKIMVVEETQVYTPAPDAPTARTRVTNKARFISNAGWESIKSRIEGFGLARFHENTQKSAQGLSYVMERLAGTRAAPRLGAVVPPSP</sequence>
<protein>
    <recommendedName>
        <fullName evidence="1">PRELI/MSF1 domain-containing protein</fullName>
    </recommendedName>
</protein>
<dbReference type="PANTHER" id="PTHR11158">
    <property type="entry name" value="MSF1/PX19 RELATED"/>
    <property type="match status" value="1"/>
</dbReference>
<dbReference type="Proteomes" id="UP000274922">
    <property type="component" value="Unassembled WGS sequence"/>
</dbReference>
<evidence type="ECO:0000313" key="2">
    <source>
        <dbReference type="EMBL" id="RKO98607.1"/>
    </source>
</evidence>
<keyword evidence="3" id="KW-1185">Reference proteome</keyword>
<evidence type="ECO:0000313" key="3">
    <source>
        <dbReference type="Proteomes" id="UP000274922"/>
    </source>
</evidence>
<dbReference type="EMBL" id="ML014393">
    <property type="protein sequence ID" value="RKO98607.1"/>
    <property type="molecule type" value="Genomic_DNA"/>
</dbReference>
<dbReference type="AlphaFoldDB" id="A0A4V1ITX8"/>
<dbReference type="OrthoDB" id="10056816at2759"/>
<feature type="domain" description="PRELI/MSF1" evidence="1">
    <location>
        <begin position="2"/>
        <end position="177"/>
    </location>
</feature>
<gene>
    <name evidence="2" type="ORF">CXG81DRAFT_15692</name>
</gene>
<dbReference type="PROSITE" id="PS50904">
    <property type="entry name" value="PRELI_MSF1"/>
    <property type="match status" value="1"/>
</dbReference>
<accession>A0A4V1ITX8</accession>
<dbReference type="STRING" id="1555241.A0A4V1ITX8"/>